<evidence type="ECO:0000313" key="2">
    <source>
        <dbReference type="EMBL" id="BFM43750.1"/>
    </source>
</evidence>
<name>A0AAT9H2R6_9FLAO</name>
<organism evidence="2">
    <name type="scientific">Flavobacterium sp. CFS9</name>
    <dbReference type="NCBI Taxonomy" id="3143118"/>
    <lineage>
        <taxon>Bacteria</taxon>
        <taxon>Pseudomonadati</taxon>
        <taxon>Bacteroidota</taxon>
        <taxon>Flavobacteriia</taxon>
        <taxon>Flavobacteriales</taxon>
        <taxon>Flavobacteriaceae</taxon>
        <taxon>Flavobacterium</taxon>
    </lineage>
</organism>
<dbReference type="EMBL" id="AP031573">
    <property type="protein sequence ID" value="BFM43750.1"/>
    <property type="molecule type" value="Genomic_DNA"/>
</dbReference>
<feature type="transmembrane region" description="Helical" evidence="1">
    <location>
        <begin position="54"/>
        <end position="74"/>
    </location>
</feature>
<gene>
    <name evidence="2" type="ORF">CFS9_23910</name>
</gene>
<proteinExistence type="predicted"/>
<reference evidence="2" key="1">
    <citation type="submission" date="2024-05" db="EMBL/GenBank/DDBJ databases">
        <title>Whole-Genome Sequence of CFS9, a Potential Fish Probiotic Isolated from the Body Surface of Silurus asotus.</title>
        <authorList>
            <person name="Kojima M."/>
            <person name="Tobioka K."/>
            <person name="Yokota K."/>
            <person name="Nakatani H."/>
            <person name="Hori K."/>
            <person name="Tamaru Y."/>
            <person name="Okazaki F."/>
        </authorList>
    </citation>
    <scope>NUCLEOTIDE SEQUENCE</scope>
    <source>
        <strain evidence="2">CFS9</strain>
    </source>
</reference>
<evidence type="ECO:0000256" key="1">
    <source>
        <dbReference type="SAM" id="Phobius"/>
    </source>
</evidence>
<accession>A0AAT9H2R6</accession>
<dbReference type="RefSeq" id="WP_369614927.1">
    <property type="nucleotide sequence ID" value="NZ_AP031573.1"/>
</dbReference>
<keyword evidence="1" id="KW-1133">Transmembrane helix</keyword>
<sequence>MYQIENKEEETVKIYVINHEKENDGQTIVDDLQLYNNTWIQNDLSENRVEIAKLVFSILLVLAFFFSFIALLIVKFSDQLNSGASSF</sequence>
<protein>
    <submittedName>
        <fullName evidence="2">Uncharacterized protein</fullName>
    </submittedName>
</protein>
<dbReference type="AlphaFoldDB" id="A0AAT9H2R6"/>
<keyword evidence="1" id="KW-0472">Membrane</keyword>
<keyword evidence="1" id="KW-0812">Transmembrane</keyword>